<name>A0A7W5C1W6_9GAMM</name>
<gene>
    <name evidence="1" type="ORF">FHR96_003740</name>
</gene>
<dbReference type="InterPro" id="IPR013320">
    <property type="entry name" value="ConA-like_dom_sf"/>
</dbReference>
<proteinExistence type="predicted"/>
<protein>
    <submittedName>
        <fullName evidence="1">Uncharacterized protein</fullName>
    </submittedName>
</protein>
<reference evidence="1 2" key="1">
    <citation type="submission" date="2020-08" db="EMBL/GenBank/DDBJ databases">
        <title>Genomic Encyclopedia of Type Strains, Phase III (KMG-III): the genomes of soil and plant-associated and newly described type strains.</title>
        <authorList>
            <person name="Whitman W."/>
        </authorList>
    </citation>
    <scope>NUCLEOTIDE SEQUENCE [LARGE SCALE GENOMIC DNA]</scope>
    <source>
        <strain evidence="1 2">CECT 5995</strain>
    </source>
</reference>
<sequence>MATNIPTIDVPNFVGSNFDIGDTVEVITKQNDVNQKLLDFGDDLNVTVGAINTVGDEIEQTAQDAADSATLADNLADLVAETTATYTSVSAGLADTVDTDYFRVITAPTASEVAVYRNDGGSATLITTYYTQAGVDQRNAQATRLARSLQRRGDSGQALHSDFAYGAYGLGSRVSGGVDTALSGEELWDGFQRATPAWEWQPSGPNGELRITEVPADAIGRGWDPETGEPLGVAARPSSGNYALHSNDMSVSPWATGVGVSLTEVSGGRIVKDEPEWLVEGASSVGFSQENLRHALSGLTPDILYAYSIYVIPGPGCDSISLRSNSDSQGIGSNSYTTPVTPGQLVRVDAPFASSNDSGLVTISSAFASSPGAGFTVAGFQINPGEVPTGYIPTTSSPVTRDTDDISDALGGEFNSVEGALFLKATVPNPAQGETYAAALSDGSAFARIGLEFNPASSTPIRFRVISNGEDSGGALGLSTAESEGVTEVSAIVRWQDGEFTAAINGQLLGPFQTTMPDVTHRYVGRAVSSLGPVKSVNVADVIVYPHALTDSKMQELTS</sequence>
<dbReference type="RefSeq" id="WP_183389197.1">
    <property type="nucleotide sequence ID" value="NZ_JACHXM010000027.1"/>
</dbReference>
<accession>A0A7W5C1W6</accession>
<comment type="caution">
    <text evidence="1">The sequence shown here is derived from an EMBL/GenBank/DDBJ whole genome shotgun (WGS) entry which is preliminary data.</text>
</comment>
<keyword evidence="2" id="KW-1185">Reference proteome</keyword>
<dbReference type="Proteomes" id="UP000525987">
    <property type="component" value="Unassembled WGS sequence"/>
</dbReference>
<dbReference type="EMBL" id="JACHXM010000027">
    <property type="protein sequence ID" value="MBB3142838.1"/>
    <property type="molecule type" value="Genomic_DNA"/>
</dbReference>
<evidence type="ECO:0000313" key="2">
    <source>
        <dbReference type="Proteomes" id="UP000525987"/>
    </source>
</evidence>
<dbReference type="SUPFAM" id="SSF49899">
    <property type="entry name" value="Concanavalin A-like lectins/glucanases"/>
    <property type="match status" value="1"/>
</dbReference>
<organism evidence="1 2">
    <name type="scientific">Halomonas organivorans</name>
    <dbReference type="NCBI Taxonomy" id="257772"/>
    <lineage>
        <taxon>Bacteria</taxon>
        <taxon>Pseudomonadati</taxon>
        <taxon>Pseudomonadota</taxon>
        <taxon>Gammaproteobacteria</taxon>
        <taxon>Oceanospirillales</taxon>
        <taxon>Halomonadaceae</taxon>
        <taxon>Halomonas</taxon>
    </lineage>
</organism>
<evidence type="ECO:0000313" key="1">
    <source>
        <dbReference type="EMBL" id="MBB3142838.1"/>
    </source>
</evidence>
<dbReference type="AlphaFoldDB" id="A0A7W5C1W6"/>